<dbReference type="RefSeq" id="XP_015659886.1">
    <property type="nucleotide sequence ID" value="XM_015801266.1"/>
</dbReference>
<gene>
    <name evidence="9" type="ORF">ABB37_03813</name>
</gene>
<dbReference type="VEuPathDB" id="TriTrypDB:LpyrH10_06_1830"/>
<evidence type="ECO:0000256" key="6">
    <source>
        <dbReference type="SAM" id="MobiDB-lite"/>
    </source>
</evidence>
<keyword evidence="7" id="KW-0472">Membrane</keyword>
<proteinExistence type="inferred from homology"/>
<comment type="similarity">
    <text evidence="1">Belongs to the glycosyl hydrolase 31 family.</text>
</comment>
<evidence type="ECO:0000256" key="5">
    <source>
        <dbReference type="ARBA" id="ARBA00023295"/>
    </source>
</evidence>
<dbReference type="Gene3D" id="2.60.40.1760">
    <property type="entry name" value="glycosyl hydrolase (family 31)"/>
    <property type="match status" value="1"/>
</dbReference>
<dbReference type="InterPro" id="IPR017853">
    <property type="entry name" value="GH"/>
</dbReference>
<dbReference type="Gene3D" id="3.20.20.80">
    <property type="entry name" value="Glycosidases"/>
    <property type="match status" value="1"/>
</dbReference>
<dbReference type="EMBL" id="LGTL01000006">
    <property type="protein sequence ID" value="KPA81447.1"/>
    <property type="molecule type" value="Genomic_DNA"/>
</dbReference>
<evidence type="ECO:0000256" key="7">
    <source>
        <dbReference type="SAM" id="Phobius"/>
    </source>
</evidence>
<sequence length="1480" mass="161416">MGGHRGAHRFTRLWRSRRIMWRATLFLISLSCLSLVGMLLSFFQDNAEFYAEEKHHNTMQPPPQHNNFAGGEDARKTSFLRPAQANTSFPPQPTTSPIPVAESLWFNDAEITGDEGNLGRDTSVFSSDGVARVVFAARKRLHSENETPSSPRLLASDVSWVAYARYAQVHAKTGDDGRPAGPNAPETPQDSAAMRIRPLEQVEVQLLRQRVSRNVWATTDHPQLGAIVGVVPFEPGAPDTTEELLVEQYLRAEDQRKARPDPLRFLSLAAVAARTGGGGDEGRGGGGSSTLEVDTSMDLLKTRALRGANKATSPPPTPLIELRSGFRAKDFTDGAKDDTIVSPTATTLRWNAGGAESENPVTFDVTLDVVHPRQIISDGFNGRGTMDQRESTVNEVFTDALQATVCSARLVRLYGLSPLLLRSQQQDDAGTEAMGGDDFIPLNMREGVEVMVGGRSASSPHLLVPGVVPLLYMELDTGDVPRLPPLSPPARRTVGLLWLHPAPFILSTFTAASAQTCVRLRSTVRPTKLYLLPGPTPADVLRQYYTLTGFPTLPPRFLLGYHHGLRGAAATTQATVEALDASFLHSRTPLDSVWVTDTAVSARDTPFTWNASRFPDPVQLQSNLWYGGRRYVVVRTVPTIPITTHSPLFLEGRRESFFVTMNAEEAVGWPTRSLDGVPSNVVDFTNPSARRWYGNMLKYRRYTGSTNHTAVRLQHAAPLVMADGVPSAALSECALRELSRVGDVLPMEVGHHGSFAHREVHQLLPVDFARAAHEGMLRRTQYVRRAMVLTENYYAGIQRYAVVLVETPPACAEDAATQINSKDTPVVTPGTREKSALAAAWKQLQLAVRQCAQLSTLGIPFSGANLGAGLTREVLSVLLQRQPTEPAMTAAVENARKELEDNDDAKPKLPPQQNRDEGQVPISRAVQPTASHFREAHQLVVRWYQAGVFFPLMYTEEDPTAAAAEQAQSFKYGTGDAAGPWWMRLPVAATTQAAVHANINVRYALVPYLYTVAHNVSENGSSFFAPLPFAQLSPTRGGPATSSGFPTCYAVGEAVVVCPVTRSVSQAAESPTQGKIGTDLFDLWTGVWSSSSVLQTPEDIVVVPAQGRTPLRWLAMTSRRKVPASAADLPTPAFLAPAFLRPGNIIATQNTLLPADEASEGSPLRDDAHTVHSTHMGANWTLTVALPPLPQRTGSTPASQLLAAGDVFWDEGSHNSQQRPPAPQSRSLQLSVKFPVIPHRVNHCALHFNCFYDVREGGTAKLVVEVHQTSDSCAEAVAELQSHWQEQPEGFAQRLSRAKELRDARLHDLELQQNEKEDKGMRVERTTGPLAETFAEEDLNGLRLPRQANEAARNGLWRSHLLHRIRFLFQREEDAAQLIDLSGASNASTVAVERQGTPAETKSETIVSGSAPVSRGSSRSYEVLVDLSACDTSIKGANTAVVSSLAATPLFGVEARADRDGKPALYVPSAYTWRFVFSLK</sequence>
<reference evidence="9 10" key="1">
    <citation type="submission" date="2015-07" db="EMBL/GenBank/DDBJ databases">
        <title>High-quality genome of monoxenous trypanosomatid Leptomonas pyrrhocoris.</title>
        <authorList>
            <person name="Flegontov P."/>
            <person name="Butenko A."/>
            <person name="Firsov S."/>
            <person name="Vlcek C."/>
            <person name="Logacheva M.D."/>
            <person name="Field M."/>
            <person name="Filatov D."/>
            <person name="Flegontova O."/>
            <person name="Gerasimov E."/>
            <person name="Jackson A.P."/>
            <person name="Kelly S."/>
            <person name="Opperdoes F."/>
            <person name="O'Reilly A."/>
            <person name="Votypka J."/>
            <person name="Yurchenko V."/>
            <person name="Lukes J."/>
        </authorList>
    </citation>
    <scope>NUCLEOTIDE SEQUENCE [LARGE SCALE GENOMIC DNA]</scope>
    <source>
        <strain evidence="9">H10</strain>
    </source>
</reference>
<evidence type="ECO:0000313" key="10">
    <source>
        <dbReference type="Proteomes" id="UP000037923"/>
    </source>
</evidence>
<keyword evidence="7" id="KW-1133">Transmembrane helix</keyword>
<keyword evidence="4" id="KW-0325">Glycoprotein</keyword>
<keyword evidence="2" id="KW-0732">Signal</keyword>
<evidence type="ECO:0000256" key="4">
    <source>
        <dbReference type="ARBA" id="ARBA00023180"/>
    </source>
</evidence>
<evidence type="ECO:0000313" key="9">
    <source>
        <dbReference type="EMBL" id="KPA81447.1"/>
    </source>
</evidence>
<accession>A0A0M9G3F6</accession>
<dbReference type="Proteomes" id="UP000037923">
    <property type="component" value="Unassembled WGS sequence"/>
</dbReference>
<dbReference type="InterPro" id="IPR000322">
    <property type="entry name" value="Glyco_hydro_31_TIM"/>
</dbReference>
<dbReference type="GO" id="GO:0006491">
    <property type="term" value="P:N-glycan processing"/>
    <property type="evidence" value="ECO:0007669"/>
    <property type="project" value="TreeGrafter"/>
</dbReference>
<dbReference type="Pfam" id="PF01055">
    <property type="entry name" value="Glyco_hydro_31_2nd"/>
    <property type="match status" value="2"/>
</dbReference>
<evidence type="ECO:0000256" key="3">
    <source>
        <dbReference type="ARBA" id="ARBA00022801"/>
    </source>
</evidence>
<dbReference type="PANTHER" id="PTHR22762">
    <property type="entry name" value="ALPHA-GLUCOSIDASE"/>
    <property type="match status" value="1"/>
</dbReference>
<keyword evidence="3 9" id="KW-0378">Hydrolase</keyword>
<evidence type="ECO:0000259" key="8">
    <source>
        <dbReference type="Pfam" id="PF01055"/>
    </source>
</evidence>
<dbReference type="OrthoDB" id="3237269at2759"/>
<feature type="transmembrane region" description="Helical" evidence="7">
    <location>
        <begin position="21"/>
        <end position="43"/>
    </location>
</feature>
<dbReference type="CDD" id="cd14752">
    <property type="entry name" value="GH31_N"/>
    <property type="match status" value="1"/>
</dbReference>
<feature type="domain" description="Glycoside hydrolase family 31 TIM barrel" evidence="8">
    <location>
        <begin position="838"/>
        <end position="1011"/>
    </location>
</feature>
<protein>
    <submittedName>
        <fullName evidence="9">Glycosyl hydrolase-like protein</fullName>
    </submittedName>
</protein>
<dbReference type="PANTHER" id="PTHR22762:SF54">
    <property type="entry name" value="BCDNA.GH04962"/>
    <property type="match status" value="1"/>
</dbReference>
<feature type="region of interest" description="Disordered" evidence="6">
    <location>
        <begin position="171"/>
        <end position="193"/>
    </location>
</feature>
<dbReference type="GeneID" id="26904104"/>
<keyword evidence="7" id="KW-0812">Transmembrane</keyword>
<keyword evidence="5" id="KW-0326">Glycosidase</keyword>
<feature type="compositionally biased region" description="Basic and acidic residues" evidence="6">
    <location>
        <begin position="897"/>
        <end position="907"/>
    </location>
</feature>
<evidence type="ECO:0000256" key="2">
    <source>
        <dbReference type="ARBA" id="ARBA00022729"/>
    </source>
</evidence>
<feature type="region of interest" description="Disordered" evidence="6">
    <location>
        <begin position="897"/>
        <end position="920"/>
    </location>
</feature>
<organism evidence="9 10">
    <name type="scientific">Leptomonas pyrrhocoris</name>
    <name type="common">Firebug parasite</name>
    <dbReference type="NCBI Taxonomy" id="157538"/>
    <lineage>
        <taxon>Eukaryota</taxon>
        <taxon>Discoba</taxon>
        <taxon>Euglenozoa</taxon>
        <taxon>Kinetoplastea</taxon>
        <taxon>Metakinetoplastina</taxon>
        <taxon>Trypanosomatida</taxon>
        <taxon>Trypanosomatidae</taxon>
        <taxon>Leishmaniinae</taxon>
        <taxon>Leptomonas</taxon>
    </lineage>
</organism>
<dbReference type="SUPFAM" id="SSF51445">
    <property type="entry name" value="(Trans)glycosidases"/>
    <property type="match status" value="1"/>
</dbReference>
<keyword evidence="10" id="KW-1185">Reference proteome</keyword>
<feature type="domain" description="Glycoside hydrolase family 31 TIM barrel" evidence="8">
    <location>
        <begin position="551"/>
        <end position="803"/>
    </location>
</feature>
<evidence type="ECO:0000256" key="1">
    <source>
        <dbReference type="ARBA" id="ARBA00007806"/>
    </source>
</evidence>
<dbReference type="GO" id="GO:0090599">
    <property type="term" value="F:alpha-glucosidase activity"/>
    <property type="evidence" value="ECO:0007669"/>
    <property type="project" value="TreeGrafter"/>
</dbReference>
<name>A0A0M9G3F6_LEPPY</name>
<dbReference type="OMA" id="VFWDEGS"/>
<comment type="caution">
    <text evidence="9">The sequence shown here is derived from an EMBL/GenBank/DDBJ whole genome shotgun (WGS) entry which is preliminary data.</text>
</comment>
<dbReference type="GO" id="GO:0005975">
    <property type="term" value="P:carbohydrate metabolic process"/>
    <property type="evidence" value="ECO:0007669"/>
    <property type="project" value="InterPro"/>
</dbReference>